<reference evidence="6" key="1">
    <citation type="submission" date="2015-05" db="EMBL/GenBank/DDBJ databases">
        <title>Draft genome sequencing of a biphenyl-degrading bacterium, Pseudomonas balearica KF707 (=NBRC110670).</title>
        <authorList>
            <person name="Kimura N."/>
            <person name="Hirose J."/>
            <person name="Watanabe T."/>
            <person name="Suenaga H."/>
            <person name="Fujihara H."/>
            <person name="Noguchi M."/>
            <person name="Hashimoto M."/>
            <person name="Shimodaira J."/>
            <person name="Tsuchikane K."/>
            <person name="Hosoyama A."/>
            <person name="Yamazoe A."/>
            <person name="Fujita N."/>
            <person name="Furukawa K."/>
        </authorList>
    </citation>
    <scope>NUCLEOTIDE SEQUENCE [LARGE SCALE GENOMIC DNA]</scope>
    <source>
        <strain evidence="6">DSM 10086 / NBRC 110670 / KF707</strain>
    </source>
</reference>
<dbReference type="InterPro" id="IPR028082">
    <property type="entry name" value="Peripla_BP_I"/>
</dbReference>
<keyword evidence="3" id="KW-0804">Transcription</keyword>
<dbReference type="InterPro" id="IPR046335">
    <property type="entry name" value="LacI/GalR-like_sensor"/>
</dbReference>
<dbReference type="GO" id="GO:0000976">
    <property type="term" value="F:transcription cis-regulatory region binding"/>
    <property type="evidence" value="ECO:0007669"/>
    <property type="project" value="TreeGrafter"/>
</dbReference>
<dbReference type="PANTHER" id="PTHR30146">
    <property type="entry name" value="LACI-RELATED TRANSCRIPTIONAL REPRESSOR"/>
    <property type="match status" value="1"/>
</dbReference>
<keyword evidence="2" id="KW-0238">DNA-binding</keyword>
<dbReference type="PROSITE" id="PS00356">
    <property type="entry name" value="HTH_LACI_1"/>
    <property type="match status" value="1"/>
</dbReference>
<dbReference type="Gene3D" id="1.10.260.40">
    <property type="entry name" value="lambda repressor-like DNA-binding domains"/>
    <property type="match status" value="1"/>
</dbReference>
<gene>
    <name evidence="5" type="ORF">KF707C_29230</name>
</gene>
<feature type="domain" description="HTH lacI-type" evidence="4">
    <location>
        <begin position="7"/>
        <end position="61"/>
    </location>
</feature>
<dbReference type="KEGG" id="pfuw:KF707C_29230"/>
<evidence type="ECO:0000256" key="2">
    <source>
        <dbReference type="ARBA" id="ARBA00023125"/>
    </source>
</evidence>
<dbReference type="PROSITE" id="PS50932">
    <property type="entry name" value="HTH_LACI_2"/>
    <property type="match status" value="1"/>
</dbReference>
<dbReference type="Gene3D" id="3.40.50.2300">
    <property type="match status" value="2"/>
</dbReference>
<organism evidence="5 6">
    <name type="scientific">Metapseudomonas furukawaii</name>
    <name type="common">Pseudomonas furukawaii</name>
    <dbReference type="NCBI Taxonomy" id="1149133"/>
    <lineage>
        <taxon>Bacteria</taxon>
        <taxon>Pseudomonadati</taxon>
        <taxon>Pseudomonadota</taxon>
        <taxon>Gammaproteobacteria</taxon>
        <taxon>Pseudomonadales</taxon>
        <taxon>Pseudomonadaceae</taxon>
        <taxon>Metapseudomonas</taxon>
    </lineage>
</organism>
<evidence type="ECO:0000313" key="6">
    <source>
        <dbReference type="Proteomes" id="UP000218554"/>
    </source>
</evidence>
<dbReference type="Pfam" id="PF00356">
    <property type="entry name" value="LacI"/>
    <property type="match status" value="1"/>
</dbReference>
<dbReference type="AlphaFoldDB" id="A0AAD1BZP7"/>
<keyword evidence="6" id="KW-1185">Reference proteome</keyword>
<dbReference type="CDD" id="cd01575">
    <property type="entry name" value="PBP1_GntR"/>
    <property type="match status" value="1"/>
</dbReference>
<accession>A0AAD1BZP7</accession>
<dbReference type="Proteomes" id="UP000218554">
    <property type="component" value="Chromosome"/>
</dbReference>
<dbReference type="SMART" id="SM00354">
    <property type="entry name" value="HTH_LACI"/>
    <property type="match status" value="1"/>
</dbReference>
<evidence type="ECO:0000313" key="5">
    <source>
        <dbReference type="EMBL" id="BAU74611.1"/>
    </source>
</evidence>
<name>A0AAD1BZP7_METFU</name>
<dbReference type="Pfam" id="PF13377">
    <property type="entry name" value="Peripla_BP_3"/>
    <property type="match status" value="1"/>
</dbReference>
<dbReference type="RefSeq" id="WP_003449478.1">
    <property type="nucleotide sequence ID" value="NZ_AJMR01000074.1"/>
</dbReference>
<keyword evidence="1" id="KW-0805">Transcription regulation</keyword>
<dbReference type="GO" id="GO:0003700">
    <property type="term" value="F:DNA-binding transcription factor activity"/>
    <property type="evidence" value="ECO:0007669"/>
    <property type="project" value="TreeGrafter"/>
</dbReference>
<evidence type="ECO:0000259" key="4">
    <source>
        <dbReference type="PROSITE" id="PS50932"/>
    </source>
</evidence>
<evidence type="ECO:0000256" key="1">
    <source>
        <dbReference type="ARBA" id="ARBA00023015"/>
    </source>
</evidence>
<sequence length="341" mass="36769">MTTKSKPTLQDVARLAGVSGMTVSRALTKPDKVSDQTRQRIEQAVRELGYVPNLAASQLVTRRSGIIGALITTITNPILATTIETLQQGLARAGFHLLIGETRFSQEEEGKLLRAFLGRQLDGLILAYGYHSVETLELLQGTDIPLIELWDLPEGDAPREPVGQVVGFSNWAAGAAAGRHLVDCGYRRPAFFGYDDERENLRFAGFREAVMAGLGVEPLRLNTSPVPHIDDGVDVVQRIARGEIDCDGAFFTNDMPAIGALFTCQRLGLSVPGQLGICGFGDLPIARVATPSLTSVRIPAEQVANATVDLLCQRIRGEGEAHAQVDVGCELIARESTALNR</sequence>
<dbReference type="PANTHER" id="PTHR30146:SF33">
    <property type="entry name" value="TRANSCRIPTIONAL REGULATOR"/>
    <property type="match status" value="1"/>
</dbReference>
<dbReference type="SUPFAM" id="SSF53822">
    <property type="entry name" value="Periplasmic binding protein-like I"/>
    <property type="match status" value="1"/>
</dbReference>
<proteinExistence type="predicted"/>
<reference evidence="5 6" key="2">
    <citation type="journal article" date="2017" name="Int. J. Syst. Evol. Microbiol.">
        <title>Pseudomonas furukawaii sp. nov., a polychlorinated biphenyl-degrading bacterium isolated from biphenyl-contaminated soil in Japan.</title>
        <authorList>
            <person name="Kimura N."/>
            <person name="Watanabe T."/>
            <person name="Suenaga H."/>
            <person name="Fujihara H."/>
            <person name="Futagami T."/>
            <person name="Goto M."/>
            <person name="Hanada S."/>
            <person name="Hirose J."/>
        </authorList>
    </citation>
    <scope>NUCLEOTIDE SEQUENCE [LARGE SCALE GENOMIC DNA]</scope>
    <source>
        <strain evidence="6">DSM 10086 / NBRC 110670 / KF707</strain>
    </source>
</reference>
<dbReference type="EMBL" id="AP014862">
    <property type="protein sequence ID" value="BAU74611.1"/>
    <property type="molecule type" value="Genomic_DNA"/>
</dbReference>
<evidence type="ECO:0000256" key="3">
    <source>
        <dbReference type="ARBA" id="ARBA00023163"/>
    </source>
</evidence>
<protein>
    <submittedName>
        <fullName evidence="5">Possible L-talarate utilization transcriptional regulator</fullName>
    </submittedName>
</protein>
<dbReference type="SUPFAM" id="SSF47413">
    <property type="entry name" value="lambda repressor-like DNA-binding domains"/>
    <property type="match status" value="1"/>
</dbReference>
<dbReference type="InterPro" id="IPR010982">
    <property type="entry name" value="Lambda_DNA-bd_dom_sf"/>
</dbReference>
<dbReference type="CDD" id="cd01392">
    <property type="entry name" value="HTH_LacI"/>
    <property type="match status" value="1"/>
</dbReference>
<dbReference type="InterPro" id="IPR000843">
    <property type="entry name" value="HTH_LacI"/>
</dbReference>